<reference evidence="4 5" key="1">
    <citation type="journal article" date="2013" name="Nature">
        <title>The genomes of four tapeworm species reveal adaptations to parasitism.</title>
        <authorList>
            <person name="Tsai I.J."/>
            <person name="Zarowiecki M."/>
            <person name="Holroyd N."/>
            <person name="Garciarrubio A."/>
            <person name="Sanchez-Flores A."/>
            <person name="Brooks K.L."/>
            <person name="Tracey A."/>
            <person name="Bobes R.J."/>
            <person name="Fragoso G."/>
            <person name="Sciutto E."/>
            <person name="Aslett M."/>
            <person name="Beasley H."/>
            <person name="Bennett H.M."/>
            <person name="Cai J."/>
            <person name="Camicia F."/>
            <person name="Clark R."/>
            <person name="Cucher M."/>
            <person name="De Silva N."/>
            <person name="Day T.A."/>
            <person name="Deplazes P."/>
            <person name="Estrada K."/>
            <person name="Fernandez C."/>
            <person name="Holland P.W."/>
            <person name="Hou J."/>
            <person name="Hu S."/>
            <person name="Huckvale T."/>
            <person name="Hung S.S."/>
            <person name="Kamenetzky L."/>
            <person name="Keane J.A."/>
            <person name="Kiss F."/>
            <person name="Koziol U."/>
            <person name="Lambert O."/>
            <person name="Liu K."/>
            <person name="Luo X."/>
            <person name="Luo Y."/>
            <person name="Macchiaroli N."/>
            <person name="Nichol S."/>
            <person name="Paps J."/>
            <person name="Parkinson J."/>
            <person name="Pouchkina-Stantcheva N."/>
            <person name="Riddiford N."/>
            <person name="Rosenzvit M."/>
            <person name="Salinas G."/>
            <person name="Wasmuth J.D."/>
            <person name="Zamanian M."/>
            <person name="Zheng Y."/>
            <person name="Cai X."/>
            <person name="Soberon X."/>
            <person name="Olson P.D."/>
            <person name="Laclette J.P."/>
            <person name="Brehm K."/>
            <person name="Berriman M."/>
            <person name="Garciarrubio A."/>
            <person name="Bobes R.J."/>
            <person name="Fragoso G."/>
            <person name="Sanchez-Flores A."/>
            <person name="Estrada K."/>
            <person name="Cevallos M.A."/>
            <person name="Morett E."/>
            <person name="Gonzalez V."/>
            <person name="Portillo T."/>
            <person name="Ochoa-Leyva A."/>
            <person name="Jose M.V."/>
            <person name="Sciutto E."/>
            <person name="Landa A."/>
            <person name="Jimenez L."/>
            <person name="Valdes V."/>
            <person name="Carrero J.C."/>
            <person name="Larralde C."/>
            <person name="Morales-Montor J."/>
            <person name="Limon-Lason J."/>
            <person name="Soberon X."/>
            <person name="Laclette J.P."/>
        </authorList>
    </citation>
    <scope>NUCLEOTIDE SEQUENCE [LARGE SCALE GENOMIC DNA]</scope>
</reference>
<keyword evidence="1" id="KW-0238">DNA-binding</keyword>
<feature type="region of interest" description="Disordered" evidence="2">
    <location>
        <begin position="570"/>
        <end position="592"/>
    </location>
</feature>
<feature type="region of interest" description="Disordered" evidence="2">
    <location>
        <begin position="354"/>
        <end position="428"/>
    </location>
</feature>
<dbReference type="Gene3D" id="1.10.10.10">
    <property type="entry name" value="Winged helix-like DNA-binding domain superfamily/Winged helix DNA-binding domain"/>
    <property type="match status" value="1"/>
</dbReference>
<dbReference type="InterPro" id="IPR036390">
    <property type="entry name" value="WH_DNA-bd_sf"/>
</dbReference>
<feature type="compositionally biased region" description="Polar residues" evidence="2">
    <location>
        <begin position="570"/>
        <end position="583"/>
    </location>
</feature>
<feature type="region of interest" description="Disordered" evidence="2">
    <location>
        <begin position="480"/>
        <end position="527"/>
    </location>
</feature>
<protein>
    <submittedName>
        <fullName evidence="4 6">DNA binding protein RFX7</fullName>
    </submittedName>
</protein>
<sequence length="896" mass="95715">MQMHTEQDTRTLYGYILTNLEKTVSPEARSRIDALVREFASFKDTEKILCALLLPAEPHGTSAPSLIEDDIAPNGFEVNSLGVGIFGGSGCSSSLHLSNQVEQSQAYTWIMSHLEEDASTCLRKDEVYEDYRAYCEKHNQKTLNTADFGKVMKRAFPNVRPRRLGQRGQSRYCYGGMRKKLEVQAPSLPDLTLELSAPPASNNFRSGSSSVSSTDEQRLCQRGELPLAWLTDEVRTVLGVTGPILADVGRIILDYARTVLGTEFTSLLHFAQHLVSDRYVTAHSRHAFALIAHLANSSANPSATTASSSLSNILLTPSTAAAGAFAEALQKGMYGQMYRQSLESYSQFSENAAATALKPSTPRSSPIVPRKDGFLKKEETEQNQSSSVDMASVRNNHSPAGRVNSAGSTASSSHSQTPPVTTAMVNQMGGAGGGTLPYRTPAITVAGAVPVSAYQISPSSHYPFSLTQFTSTSSSALQTSATKPALPVTPSTDAYPGTPAYLNQRHQQQPYAHSSTDQRRTSFSENPASYLTPVTCTSNYCASTPTTPYPNRGLEASGSYASYGAGGTFVPQTTDPSSSLQTQPPAPPIASGRSPYAAIPYKHPTTQLPIDAPGAHEPTVRVHLGGVSPTKHMNFFSLSSGSQSTGGYETRYQHRATVSSASLPAPGAPVQSNTGYYPSRYSSFNVMSPATPGQASPRLPSTSMGGETAPSGRSSWQTLKRPNVVRPTSSFETDGGDADPFDYDNLPRLGSSPCPPEIPPSSPTEFLSFYSAGNAARRKETQDTTEDLDRTLTNLSPDTSVNVANKGESSQPLHVHISQDYGNEAEVVRKREALHDALLTPSGESSSVKTSPPVTPRARYGRPHSGGNALDPSSSSTNPPAQKRPTPPPDSNAGSL</sequence>
<dbReference type="SUPFAM" id="SSF46785">
    <property type="entry name" value="Winged helix' DNA-binding domain"/>
    <property type="match status" value="1"/>
</dbReference>
<evidence type="ECO:0000313" key="5">
    <source>
        <dbReference type="Proteomes" id="UP000492820"/>
    </source>
</evidence>
<dbReference type="Pfam" id="PF02257">
    <property type="entry name" value="RFX_DNA_binding"/>
    <property type="match status" value="1"/>
</dbReference>
<feature type="compositionally biased region" description="Polar residues" evidence="2">
    <location>
        <begin position="688"/>
        <end position="732"/>
    </location>
</feature>
<dbReference type="AlphaFoldDB" id="A0A068WCK6"/>
<dbReference type="GO" id="GO:0000981">
    <property type="term" value="F:DNA-binding transcription factor activity, RNA polymerase II-specific"/>
    <property type="evidence" value="ECO:0007669"/>
    <property type="project" value="TreeGrafter"/>
</dbReference>
<dbReference type="InterPro" id="IPR039779">
    <property type="entry name" value="RFX-like"/>
</dbReference>
<accession>A0A068WCK6</accession>
<evidence type="ECO:0000256" key="2">
    <source>
        <dbReference type="SAM" id="MobiDB-lite"/>
    </source>
</evidence>
<reference evidence="6" key="3">
    <citation type="submission" date="2020-10" db="UniProtKB">
        <authorList>
            <consortium name="WormBaseParasite"/>
        </authorList>
    </citation>
    <scope>IDENTIFICATION</scope>
</reference>
<evidence type="ECO:0000313" key="6">
    <source>
        <dbReference type="WBParaSite" id="EgrG_001055400"/>
    </source>
</evidence>
<reference evidence="4" key="2">
    <citation type="submission" date="2014-06" db="EMBL/GenBank/DDBJ databases">
        <authorList>
            <person name="Aslett M."/>
        </authorList>
    </citation>
    <scope>NUCLEOTIDE SEQUENCE</scope>
</reference>
<evidence type="ECO:0000313" key="4">
    <source>
        <dbReference type="EMBL" id="CDS17787.1"/>
    </source>
</evidence>
<dbReference type="PANTHER" id="PTHR12619">
    <property type="entry name" value="RFX TRANSCRIPTION FACTOR FAMILY"/>
    <property type="match status" value="1"/>
</dbReference>
<dbReference type="FunFam" id="1.10.10.10:FF:000422">
    <property type="entry name" value="DNA-binding protein RFX7"/>
    <property type="match status" value="1"/>
</dbReference>
<organism evidence="4">
    <name type="scientific">Echinococcus granulosus</name>
    <name type="common">Hydatid tapeworm</name>
    <dbReference type="NCBI Taxonomy" id="6210"/>
    <lineage>
        <taxon>Eukaryota</taxon>
        <taxon>Metazoa</taxon>
        <taxon>Spiralia</taxon>
        <taxon>Lophotrochozoa</taxon>
        <taxon>Platyhelminthes</taxon>
        <taxon>Cestoda</taxon>
        <taxon>Eucestoda</taxon>
        <taxon>Cyclophyllidea</taxon>
        <taxon>Taeniidae</taxon>
        <taxon>Echinococcus</taxon>
        <taxon>Echinococcus granulosus group</taxon>
    </lineage>
</organism>
<dbReference type="InterPro" id="IPR036388">
    <property type="entry name" value="WH-like_DNA-bd_sf"/>
</dbReference>
<feature type="compositionally biased region" description="Basic and acidic residues" evidence="2">
    <location>
        <begin position="777"/>
        <end position="790"/>
    </location>
</feature>
<feature type="region of interest" description="Disordered" evidence="2">
    <location>
        <begin position="833"/>
        <end position="896"/>
    </location>
</feature>
<evidence type="ECO:0000256" key="1">
    <source>
        <dbReference type="ARBA" id="ARBA00023125"/>
    </source>
</evidence>
<feature type="compositionally biased region" description="Polar residues" evidence="2">
    <location>
        <begin position="382"/>
        <end position="398"/>
    </location>
</feature>
<gene>
    <name evidence="4" type="ORF">EgrG_001055400</name>
</gene>
<dbReference type="GO" id="GO:0000978">
    <property type="term" value="F:RNA polymerase II cis-regulatory region sequence-specific DNA binding"/>
    <property type="evidence" value="ECO:0007669"/>
    <property type="project" value="TreeGrafter"/>
</dbReference>
<feature type="compositionally biased region" description="Basic and acidic residues" evidence="2">
    <location>
        <begin position="369"/>
        <end position="380"/>
    </location>
</feature>
<feature type="compositionally biased region" description="Polar residues" evidence="2">
    <location>
        <begin position="504"/>
        <end position="515"/>
    </location>
</feature>
<feature type="compositionally biased region" description="Pro residues" evidence="2">
    <location>
        <begin position="753"/>
        <end position="762"/>
    </location>
</feature>
<dbReference type="PROSITE" id="PS51526">
    <property type="entry name" value="RFX_DBD"/>
    <property type="match status" value="1"/>
</dbReference>
<dbReference type="Proteomes" id="UP000492820">
    <property type="component" value="Unassembled WGS sequence"/>
</dbReference>
<proteinExistence type="predicted"/>
<dbReference type="PANTHER" id="PTHR12619:SF21">
    <property type="entry name" value="RFX-TYPE WINGED-HELIX DOMAIN-CONTAINING PROTEIN"/>
    <property type="match status" value="1"/>
</dbReference>
<feature type="domain" description="RFX-type winged-helix" evidence="3">
    <location>
        <begin position="106"/>
        <end position="181"/>
    </location>
</feature>
<evidence type="ECO:0000259" key="3">
    <source>
        <dbReference type="PROSITE" id="PS51526"/>
    </source>
</evidence>
<dbReference type="WBParaSite" id="EgrG_001055400">
    <property type="protein sequence ID" value="EgrG_001055400"/>
    <property type="gene ID" value="EgrG_001055400"/>
</dbReference>
<feature type="compositionally biased region" description="Polar residues" evidence="2">
    <location>
        <begin position="416"/>
        <end position="425"/>
    </location>
</feature>
<dbReference type="EMBL" id="LK028577">
    <property type="protein sequence ID" value="CDS17787.1"/>
    <property type="molecule type" value="Genomic_DNA"/>
</dbReference>
<feature type="compositionally biased region" description="Polar residues" evidence="2">
    <location>
        <begin position="791"/>
        <end position="812"/>
    </location>
</feature>
<name>A0A068WCK6_ECHGR</name>
<feature type="region of interest" description="Disordered" evidence="2">
    <location>
        <begin position="688"/>
        <end position="813"/>
    </location>
</feature>
<dbReference type="InterPro" id="IPR003150">
    <property type="entry name" value="DNA-bd_RFX"/>
</dbReference>
<feature type="compositionally biased region" description="Low complexity" evidence="2">
    <location>
        <begin position="405"/>
        <end position="415"/>
    </location>
</feature>
<feature type="compositionally biased region" description="Polar residues" evidence="2">
    <location>
        <begin position="871"/>
        <end position="880"/>
    </location>
</feature>
<dbReference type="OrthoDB" id="10069709at2759"/>